<evidence type="ECO:0000256" key="11">
    <source>
        <dbReference type="ARBA" id="ARBA00037975"/>
    </source>
</evidence>
<dbReference type="GO" id="GO:0009055">
    <property type="term" value="F:electron transfer activity"/>
    <property type="evidence" value="ECO:0007669"/>
    <property type="project" value="InterPro"/>
</dbReference>
<dbReference type="InterPro" id="IPR011577">
    <property type="entry name" value="Cyt_b561_bac/Ni-Hgenase"/>
</dbReference>
<dbReference type="PANTHER" id="PTHR30529:SF1">
    <property type="entry name" value="CYTOCHROME B561 HOMOLOG 2"/>
    <property type="match status" value="1"/>
</dbReference>
<dbReference type="Pfam" id="PF01292">
    <property type="entry name" value="Ni_hydr_CYTB"/>
    <property type="match status" value="1"/>
</dbReference>
<name>A0A5B8RJ47_9ZZZZ</name>
<evidence type="ECO:0000313" key="14">
    <source>
        <dbReference type="EMBL" id="QEA08048.1"/>
    </source>
</evidence>
<keyword evidence="3" id="KW-1003">Cell membrane</keyword>
<evidence type="ECO:0000256" key="12">
    <source>
        <dbReference type="SAM" id="Phobius"/>
    </source>
</evidence>
<keyword evidence="4" id="KW-0349">Heme</keyword>
<protein>
    <submittedName>
        <fullName evidence="14">Cytochrome b561</fullName>
    </submittedName>
</protein>
<organism evidence="14">
    <name type="scientific">uncultured organism</name>
    <dbReference type="NCBI Taxonomy" id="155900"/>
    <lineage>
        <taxon>unclassified sequences</taxon>
        <taxon>environmental samples</taxon>
    </lineage>
</organism>
<dbReference type="GO" id="GO:0022904">
    <property type="term" value="P:respiratory electron transport chain"/>
    <property type="evidence" value="ECO:0007669"/>
    <property type="project" value="InterPro"/>
</dbReference>
<dbReference type="InterPro" id="IPR016174">
    <property type="entry name" value="Di-haem_cyt_TM"/>
</dbReference>
<feature type="domain" description="Cytochrome b561 bacterial/Ni-hydrogenase" evidence="13">
    <location>
        <begin position="1"/>
        <end position="89"/>
    </location>
</feature>
<dbReference type="GO" id="GO:0005886">
    <property type="term" value="C:plasma membrane"/>
    <property type="evidence" value="ECO:0007669"/>
    <property type="project" value="UniProtKB-SubCell"/>
</dbReference>
<sequence length="92" mass="10135">MQWALIALLVIIPLSGWFMASAGGHTPGFFGLFSLPPLVAENEALHEFGEEAHEILPWILVGVLALHILGALKHHYVDRDATLQRMVRGTPQ</sequence>
<dbReference type="Gene3D" id="1.20.950.20">
    <property type="entry name" value="Transmembrane di-heme cytochromes, Chain C"/>
    <property type="match status" value="1"/>
</dbReference>
<evidence type="ECO:0000259" key="13">
    <source>
        <dbReference type="Pfam" id="PF01292"/>
    </source>
</evidence>
<keyword evidence="10 12" id="KW-0472">Membrane</keyword>
<reference evidence="14" key="1">
    <citation type="submission" date="2019-06" db="EMBL/GenBank/DDBJ databases">
        <authorList>
            <person name="Murdoch R.W."/>
            <person name="Fathepure B."/>
        </authorList>
    </citation>
    <scope>NUCLEOTIDE SEQUENCE</scope>
</reference>
<dbReference type="SUPFAM" id="SSF81342">
    <property type="entry name" value="Transmembrane di-heme cytochromes"/>
    <property type="match status" value="1"/>
</dbReference>
<evidence type="ECO:0000256" key="9">
    <source>
        <dbReference type="ARBA" id="ARBA00023004"/>
    </source>
</evidence>
<keyword evidence="8 12" id="KW-1133">Transmembrane helix</keyword>
<dbReference type="GO" id="GO:0020037">
    <property type="term" value="F:heme binding"/>
    <property type="evidence" value="ECO:0007669"/>
    <property type="project" value="TreeGrafter"/>
</dbReference>
<keyword evidence="7" id="KW-0249">Electron transport</keyword>
<evidence type="ECO:0000256" key="5">
    <source>
        <dbReference type="ARBA" id="ARBA00022692"/>
    </source>
</evidence>
<accession>A0A5B8RJ47</accession>
<evidence type="ECO:0000256" key="4">
    <source>
        <dbReference type="ARBA" id="ARBA00022617"/>
    </source>
</evidence>
<evidence type="ECO:0000256" key="6">
    <source>
        <dbReference type="ARBA" id="ARBA00022723"/>
    </source>
</evidence>
<keyword evidence="5 12" id="KW-0812">Transmembrane</keyword>
<proteinExistence type="inferred from homology"/>
<keyword evidence="9" id="KW-0408">Iron</keyword>
<comment type="subcellular location">
    <subcellularLocation>
        <location evidence="1">Cell membrane</location>
        <topology evidence="1">Multi-pass membrane protein</topology>
    </subcellularLocation>
</comment>
<comment type="similarity">
    <text evidence="11">Belongs to the cytochrome b561 family.</text>
</comment>
<dbReference type="EMBL" id="MN079674">
    <property type="protein sequence ID" value="QEA08048.1"/>
    <property type="molecule type" value="Genomic_DNA"/>
</dbReference>
<feature type="transmembrane region" description="Helical" evidence="12">
    <location>
        <begin position="55"/>
        <end position="72"/>
    </location>
</feature>
<keyword evidence="2" id="KW-0813">Transport</keyword>
<keyword evidence="6" id="KW-0479">Metal-binding</keyword>
<evidence type="ECO:0000256" key="7">
    <source>
        <dbReference type="ARBA" id="ARBA00022982"/>
    </source>
</evidence>
<evidence type="ECO:0000256" key="8">
    <source>
        <dbReference type="ARBA" id="ARBA00022989"/>
    </source>
</evidence>
<dbReference type="InterPro" id="IPR052168">
    <property type="entry name" value="Cytochrome_b561_oxidase"/>
</dbReference>
<evidence type="ECO:0000256" key="2">
    <source>
        <dbReference type="ARBA" id="ARBA00022448"/>
    </source>
</evidence>
<evidence type="ECO:0000256" key="10">
    <source>
        <dbReference type="ARBA" id="ARBA00023136"/>
    </source>
</evidence>
<evidence type="ECO:0000256" key="1">
    <source>
        <dbReference type="ARBA" id="ARBA00004651"/>
    </source>
</evidence>
<dbReference type="PANTHER" id="PTHR30529">
    <property type="entry name" value="CYTOCHROME B561"/>
    <property type="match status" value="1"/>
</dbReference>
<dbReference type="GO" id="GO:0046872">
    <property type="term" value="F:metal ion binding"/>
    <property type="evidence" value="ECO:0007669"/>
    <property type="project" value="UniProtKB-KW"/>
</dbReference>
<evidence type="ECO:0000256" key="3">
    <source>
        <dbReference type="ARBA" id="ARBA00022475"/>
    </source>
</evidence>
<dbReference type="AlphaFoldDB" id="A0A5B8RJ47"/>
<gene>
    <name evidence="14" type="primary">yceJ_3</name>
    <name evidence="14" type="ORF">KBTEX_04416</name>
</gene>